<evidence type="ECO:0000313" key="5">
    <source>
        <dbReference type="Proteomes" id="UP000000757"/>
    </source>
</evidence>
<comment type="similarity">
    <text evidence="1">Belongs to the aldehyde dehydrogenase family.</text>
</comment>
<dbReference type="PANTHER" id="PTHR42991:SF1">
    <property type="entry name" value="ALDEHYDE DEHYDROGENASE"/>
    <property type="match status" value="1"/>
</dbReference>
<evidence type="ECO:0000259" key="3">
    <source>
        <dbReference type="Pfam" id="PF00171"/>
    </source>
</evidence>
<dbReference type="FunFam" id="3.40.605.10:FF:000007">
    <property type="entry name" value="NAD/NADP-dependent betaine aldehyde dehydrogenase"/>
    <property type="match status" value="1"/>
</dbReference>
<dbReference type="GO" id="GO:0008911">
    <property type="term" value="F:lactaldehyde dehydrogenase (NAD+) activity"/>
    <property type="evidence" value="ECO:0007669"/>
    <property type="project" value="TreeGrafter"/>
</dbReference>
<dbReference type="InterPro" id="IPR016161">
    <property type="entry name" value="Ald_DH/histidinol_DH"/>
</dbReference>
<protein>
    <submittedName>
        <fullName evidence="4">Aldehyde dehydrogenase</fullName>
    </submittedName>
</protein>
<keyword evidence="2" id="KW-0560">Oxidoreductase</keyword>
<dbReference type="CDD" id="cd07149">
    <property type="entry name" value="ALDH_y4uC"/>
    <property type="match status" value="1"/>
</dbReference>
<dbReference type="PANTHER" id="PTHR42991">
    <property type="entry name" value="ALDEHYDE DEHYDROGENASE"/>
    <property type="match status" value="1"/>
</dbReference>
<sequence length="480" mass="50326">MKGTQTMHDGPTAMYINGEWVAEGENGTTTLTAPFDGRELAVIPVGGRRDVERAVQAAHNARRTGLPLDRRLTILEAVAASIAARSEDFARAIALECAKPIKTARAEVLRAIDTIKFSVAAARTLGSESVPLDATAAGAGKVTFTKRVPVGVVAAIAPFNFPLNLVVHKVAPALAVGCPVVLKPATQTPLSALLLAEVFHEAGLPAGWLNVVCGSGAEVGGALATHPDVAYVTFTGSPQVGWGIAEAAPKKKVRLELGSNAPLIVDRESDWEAAADQAVFGAFVQAGQSCVSTQRIFVHEDVVDAFTERMAAATRGLVVGDPLDETVDVSAVINEGEAIRVEKWIAEAEAGGAKVVVGGGRSGAVVTPTIIRGVDPAAKVQCQEVFGPVVTVNSFAEFTEALAAANDSVFGLNAGVFTTNLRHALQAIEELEFGSVYINDVPTVRADQQPYGGVKESGNTREGPRYAMEEMTELKFITLR</sequence>
<dbReference type="Gene3D" id="3.40.309.10">
    <property type="entry name" value="Aldehyde Dehydrogenase, Chain A, domain 2"/>
    <property type="match status" value="1"/>
</dbReference>
<dbReference type="eggNOG" id="COG1012">
    <property type="taxonomic scope" value="Bacteria"/>
</dbReference>
<organism evidence="4 5">
    <name type="scientific">Mycolicibacterium smegmatis (strain ATCC 700084 / mc(2)155)</name>
    <name type="common">Mycobacterium smegmatis</name>
    <dbReference type="NCBI Taxonomy" id="246196"/>
    <lineage>
        <taxon>Bacteria</taxon>
        <taxon>Bacillati</taxon>
        <taxon>Actinomycetota</taxon>
        <taxon>Actinomycetes</taxon>
        <taxon>Mycobacteriales</taxon>
        <taxon>Mycobacteriaceae</taxon>
        <taxon>Mycolicibacterium</taxon>
    </lineage>
</organism>
<dbReference type="Proteomes" id="UP000000757">
    <property type="component" value="Chromosome"/>
</dbReference>
<dbReference type="AlphaFoldDB" id="A0QUC9"/>
<dbReference type="KEGG" id="msb:LJ00_10770"/>
<evidence type="ECO:0000256" key="1">
    <source>
        <dbReference type="ARBA" id="ARBA00009986"/>
    </source>
</evidence>
<gene>
    <name evidence="4" type="ordered locus">MSMEG_2163</name>
</gene>
<dbReference type="OrthoDB" id="6882680at2"/>
<name>A0QUC9_MYCS2</name>
<dbReference type="EMBL" id="CP000480">
    <property type="protein sequence ID" value="ABK73112.1"/>
    <property type="molecule type" value="Genomic_DNA"/>
</dbReference>
<accession>A0QUC9</accession>
<dbReference type="InterPro" id="IPR051020">
    <property type="entry name" value="ALDH-related_metabolic_enz"/>
</dbReference>
<reference evidence="4 5" key="1">
    <citation type="submission" date="2006-10" db="EMBL/GenBank/DDBJ databases">
        <authorList>
            <person name="Fleischmann R.D."/>
            <person name="Dodson R.J."/>
            <person name="Haft D.H."/>
            <person name="Merkel J.S."/>
            <person name="Nelson W.C."/>
            <person name="Fraser C.M."/>
        </authorList>
    </citation>
    <scope>NUCLEOTIDE SEQUENCE [LARGE SCALE GENOMIC DNA]</scope>
    <source>
        <strain evidence="5">ATCC 700084 / mc(2)155</strain>
    </source>
</reference>
<feature type="domain" description="Aldehyde dehydrogenase" evidence="3">
    <location>
        <begin position="20"/>
        <end position="477"/>
    </location>
</feature>
<dbReference type="Pfam" id="PF00171">
    <property type="entry name" value="Aldedh"/>
    <property type="match status" value="1"/>
</dbReference>
<dbReference type="Gene3D" id="3.40.605.10">
    <property type="entry name" value="Aldehyde Dehydrogenase, Chain A, domain 1"/>
    <property type="match status" value="1"/>
</dbReference>
<dbReference type="KEGG" id="msm:MSMEG_2163"/>
<dbReference type="SUPFAM" id="SSF53720">
    <property type="entry name" value="ALDH-like"/>
    <property type="match status" value="1"/>
</dbReference>
<proteinExistence type="inferred from homology"/>
<dbReference type="InterPro" id="IPR015590">
    <property type="entry name" value="Aldehyde_DH_dom"/>
</dbReference>
<dbReference type="InterPro" id="IPR016163">
    <property type="entry name" value="Ald_DH_C"/>
</dbReference>
<dbReference type="InterPro" id="IPR016162">
    <property type="entry name" value="Ald_DH_N"/>
</dbReference>
<dbReference type="PATRIC" id="fig|246196.19.peg.2132"/>
<keyword evidence="5" id="KW-1185">Reference proteome</keyword>
<dbReference type="STRING" id="246196.MSMEG_2163"/>
<evidence type="ECO:0000256" key="2">
    <source>
        <dbReference type="ARBA" id="ARBA00023002"/>
    </source>
</evidence>
<dbReference type="PaxDb" id="246196-MSMEI_2110"/>
<evidence type="ECO:0000313" key="4">
    <source>
        <dbReference type="EMBL" id="ABK73112.1"/>
    </source>
</evidence>